<dbReference type="Gene3D" id="2.30.30.60">
    <property type="match status" value="1"/>
</dbReference>
<feature type="transmembrane region" description="Helical" evidence="9">
    <location>
        <begin position="256"/>
        <end position="273"/>
    </location>
</feature>
<organism evidence="15 16">
    <name type="scientific">Orbus sasakiae</name>
    <dbReference type="NCBI Taxonomy" id="1078475"/>
    <lineage>
        <taxon>Bacteria</taxon>
        <taxon>Pseudomonadati</taxon>
        <taxon>Pseudomonadota</taxon>
        <taxon>Gammaproteobacteria</taxon>
        <taxon>Orbales</taxon>
        <taxon>Orbaceae</taxon>
        <taxon>Orbus</taxon>
    </lineage>
</organism>
<dbReference type="Pfam" id="PF21088">
    <property type="entry name" value="MS_channel_1st"/>
    <property type="match status" value="1"/>
</dbReference>
<feature type="transmembrane region" description="Helical" evidence="9">
    <location>
        <begin position="652"/>
        <end position="677"/>
    </location>
</feature>
<evidence type="ECO:0000256" key="10">
    <source>
        <dbReference type="SAM" id="SignalP"/>
    </source>
</evidence>
<gene>
    <name evidence="15" type="primary">mscM</name>
    <name evidence="15" type="ORF">GCM10023211_04370</name>
</gene>
<dbReference type="Pfam" id="PF21082">
    <property type="entry name" value="MS_channel_3rd"/>
    <property type="match status" value="1"/>
</dbReference>
<comment type="similarity">
    <text evidence="2">Belongs to the MscS (TC 1.A.23) family.</text>
</comment>
<dbReference type="NCBIfam" id="NF008180">
    <property type="entry name" value="PRK10929.1"/>
    <property type="match status" value="1"/>
</dbReference>
<evidence type="ECO:0000256" key="4">
    <source>
        <dbReference type="ARBA" id="ARBA00022692"/>
    </source>
</evidence>
<dbReference type="PANTHER" id="PTHR30347">
    <property type="entry name" value="POTASSIUM CHANNEL RELATED"/>
    <property type="match status" value="1"/>
</dbReference>
<evidence type="ECO:0000259" key="13">
    <source>
        <dbReference type="Pfam" id="PF21082"/>
    </source>
</evidence>
<feature type="domain" description="Mechanosensitive ion channel inner membrane" evidence="12">
    <location>
        <begin position="259"/>
        <end position="597"/>
    </location>
</feature>
<comment type="caution">
    <text evidence="15">The sequence shown here is derived from an EMBL/GenBank/DDBJ whole genome shotgun (WGS) entry which is preliminary data.</text>
</comment>
<evidence type="ECO:0000313" key="16">
    <source>
        <dbReference type="Proteomes" id="UP001500171"/>
    </source>
</evidence>
<feature type="signal peptide" evidence="10">
    <location>
        <begin position="1"/>
        <end position="24"/>
    </location>
</feature>
<feature type="domain" description="Mechanosensitive ion channel MscS" evidence="11">
    <location>
        <begin position="701"/>
        <end position="766"/>
    </location>
</feature>
<keyword evidence="3" id="KW-1003">Cell membrane</keyword>
<feature type="chain" id="PRO_5045791400" evidence="10">
    <location>
        <begin position="25"/>
        <end position="883"/>
    </location>
</feature>
<evidence type="ECO:0000256" key="9">
    <source>
        <dbReference type="SAM" id="Phobius"/>
    </source>
</evidence>
<evidence type="ECO:0000259" key="12">
    <source>
        <dbReference type="Pfam" id="PF12794"/>
    </source>
</evidence>
<evidence type="ECO:0000259" key="14">
    <source>
        <dbReference type="Pfam" id="PF21088"/>
    </source>
</evidence>
<dbReference type="Gene3D" id="3.30.70.100">
    <property type="match status" value="1"/>
</dbReference>
<dbReference type="SUPFAM" id="SSF82689">
    <property type="entry name" value="Mechanosensitive channel protein MscS (YggB), C-terminal domain"/>
    <property type="match status" value="1"/>
</dbReference>
<feature type="transmembrane region" description="Helical" evidence="9">
    <location>
        <begin position="683"/>
        <end position="713"/>
    </location>
</feature>
<feature type="transmembrane region" description="Helical" evidence="9">
    <location>
        <begin position="410"/>
        <end position="430"/>
    </location>
</feature>
<feature type="coiled-coil region" evidence="7">
    <location>
        <begin position="34"/>
        <end position="68"/>
    </location>
</feature>
<feature type="transmembrane region" description="Helical" evidence="9">
    <location>
        <begin position="568"/>
        <end position="591"/>
    </location>
</feature>
<evidence type="ECO:0000256" key="7">
    <source>
        <dbReference type="SAM" id="Coils"/>
    </source>
</evidence>
<keyword evidence="10" id="KW-0732">Signal</keyword>
<feature type="transmembrane region" description="Helical" evidence="9">
    <location>
        <begin position="380"/>
        <end position="398"/>
    </location>
</feature>
<accession>A0ABP9N332</accession>
<keyword evidence="7" id="KW-0175">Coiled coil</keyword>
<feature type="transmembrane region" description="Helical" evidence="9">
    <location>
        <begin position="330"/>
        <end position="350"/>
    </location>
</feature>
<dbReference type="SUPFAM" id="SSF50182">
    <property type="entry name" value="Sm-like ribonucleoproteins"/>
    <property type="match status" value="1"/>
</dbReference>
<evidence type="ECO:0000313" key="15">
    <source>
        <dbReference type="EMBL" id="GAA5105515.1"/>
    </source>
</evidence>
<keyword evidence="4 9" id="KW-0812">Transmembrane</keyword>
<feature type="domain" description="Mechanosensitive ion channel MscS C-terminal" evidence="13">
    <location>
        <begin position="774"/>
        <end position="856"/>
    </location>
</feature>
<dbReference type="InterPro" id="IPR025692">
    <property type="entry name" value="MscS_IM_dom1"/>
</dbReference>
<dbReference type="Gene3D" id="1.10.287.1260">
    <property type="match status" value="1"/>
</dbReference>
<comment type="subcellular location">
    <subcellularLocation>
        <location evidence="1">Cell membrane</location>
        <topology evidence="1">Multi-pass membrane protein</topology>
    </subcellularLocation>
</comment>
<proteinExistence type="inferred from homology"/>
<evidence type="ECO:0000256" key="6">
    <source>
        <dbReference type="ARBA" id="ARBA00023136"/>
    </source>
</evidence>
<dbReference type="InterPro" id="IPR049142">
    <property type="entry name" value="MS_channel_1st"/>
</dbReference>
<name>A0ABP9N332_9GAMM</name>
<dbReference type="InterPro" id="IPR049278">
    <property type="entry name" value="MS_channel_C"/>
</dbReference>
<evidence type="ECO:0000259" key="11">
    <source>
        <dbReference type="Pfam" id="PF00924"/>
    </source>
</evidence>
<dbReference type="InterPro" id="IPR011014">
    <property type="entry name" value="MscS_channel_TM-2"/>
</dbReference>
<evidence type="ECO:0000256" key="8">
    <source>
        <dbReference type="SAM" id="MobiDB-lite"/>
    </source>
</evidence>
<feature type="transmembrane region" description="Helical" evidence="9">
    <location>
        <begin position="478"/>
        <end position="499"/>
    </location>
</feature>
<protein>
    <submittedName>
        <fullName evidence="15">Miniconductance mechanosensitive channel MscM</fullName>
    </submittedName>
</protein>
<keyword evidence="5 9" id="KW-1133">Transmembrane helix</keyword>
<dbReference type="InterPro" id="IPR011066">
    <property type="entry name" value="MscS_channel_C_sf"/>
</dbReference>
<dbReference type="Proteomes" id="UP001500171">
    <property type="component" value="Unassembled WGS sequence"/>
</dbReference>
<keyword evidence="6 9" id="KW-0472">Membrane</keyword>
<feature type="region of interest" description="Disordered" evidence="8">
    <location>
        <begin position="525"/>
        <end position="545"/>
    </location>
</feature>
<feature type="transmembrane region" description="Helical" evidence="9">
    <location>
        <begin position="451"/>
        <end position="472"/>
    </location>
</feature>
<dbReference type="Pfam" id="PF12794">
    <property type="entry name" value="MscS_TM"/>
    <property type="match status" value="1"/>
</dbReference>
<reference evidence="16" key="1">
    <citation type="journal article" date="2019" name="Int. J. Syst. Evol. Microbiol.">
        <title>The Global Catalogue of Microorganisms (GCM) 10K type strain sequencing project: providing services to taxonomists for standard genome sequencing and annotation.</title>
        <authorList>
            <consortium name="The Broad Institute Genomics Platform"/>
            <consortium name="The Broad Institute Genome Sequencing Center for Infectious Disease"/>
            <person name="Wu L."/>
            <person name="Ma J."/>
        </authorList>
    </citation>
    <scope>NUCLEOTIDE SEQUENCE [LARGE SCALE GENOMIC DNA]</scope>
    <source>
        <strain evidence="16">JCM 18050</strain>
    </source>
</reference>
<sequence>MSLRNQISSVLISFLLLFSLASYADESTVVIENNDDLLNVITQLTTQNSELRENITNQKSQVQLINDEQNTISSQIKHVQNTLATLDEQGEWLSFSTALGETLRQQLLRLPEKPKSQTLDANIAEAKVLQLSYNTQLDNLNDYPSLINLTLDNSQLIQYRRLLREQSELLKTLVSGCDTIILELTKLKIANKQLINAIDDVNEAAHRYFFWVADVNPVSTSYPVALAKDVVFVVFSVDTLSQLYSATIEIVQTPQTLLLLIFAVILVVTHFKSKSKYHQYLQKTSSRVGKVTQDSFSITMRVVVYSLLMALPIPILWGIIGYALQADWDYPVAVAFGYGVNAAAPILWVFMISAQFASPNGLFITHFGWPIQRVRSAMKYYQLSVWVVIPLVMIVMSFDQYNNRQFAPTIGRFCFILLCFALVFMTNAIHRAGVPLYIDKKGSGDNLLSRILWIILLSAPWVAIVAACLGYLSTAQVLLGRLEASVVIWLALLVIYFMIRRWMWIQRRRIEFERAKQRRIERLAQRSKAEEETGNNQNTTTNSADNVEEPVIDLDTISSQSLHLVRSIIVMVALISMILLWSELHSAFAFMDNIKLWGTKSVINGVEIEQYISLSSVFIAILVMTITIQLVKNLPALLELGILQHLDLAPGTGYAISTISKYIILMIGCMIGFSFIGIDWSKIQWLIAALGVGLGFGLQEIFANFISGLIMLFEKPVRIGDTVTIRDLTGTITKINTRATTIVDWDRKEIVMPNKAFVTEQLVNWSLSDAITRIVLTIPATMDANSHLVIDILKRVAKECEYVLDDPEPQVFLVDIQEGIQLYELRVFAQEMMHRMPLRSEIQQLIIEEYHKHNLKLPFPPLQTNLEALGRKSGRRTYTVGTV</sequence>
<evidence type="ECO:0000256" key="5">
    <source>
        <dbReference type="ARBA" id="ARBA00022989"/>
    </source>
</evidence>
<dbReference type="InterPro" id="IPR006685">
    <property type="entry name" value="MscS_channel_2nd"/>
</dbReference>
<feature type="domain" description="Mechanosensitive ion channel transmembrane helices 2/3" evidence="14">
    <location>
        <begin position="658"/>
        <end position="699"/>
    </location>
</feature>
<evidence type="ECO:0000256" key="3">
    <source>
        <dbReference type="ARBA" id="ARBA00022475"/>
    </source>
</evidence>
<dbReference type="InterPro" id="IPR010920">
    <property type="entry name" value="LSM_dom_sf"/>
</dbReference>
<keyword evidence="16" id="KW-1185">Reference proteome</keyword>
<dbReference type="EMBL" id="BAABHY010000001">
    <property type="protein sequence ID" value="GAA5105515.1"/>
    <property type="molecule type" value="Genomic_DNA"/>
</dbReference>
<dbReference type="InterPro" id="IPR052702">
    <property type="entry name" value="MscS-like_channel"/>
</dbReference>
<evidence type="ECO:0000256" key="2">
    <source>
        <dbReference type="ARBA" id="ARBA00008017"/>
    </source>
</evidence>
<evidence type="ECO:0000256" key="1">
    <source>
        <dbReference type="ARBA" id="ARBA00004651"/>
    </source>
</evidence>
<feature type="transmembrane region" description="Helical" evidence="9">
    <location>
        <begin position="302"/>
        <end position="324"/>
    </location>
</feature>
<dbReference type="SUPFAM" id="SSF82861">
    <property type="entry name" value="Mechanosensitive channel protein MscS (YggB), transmembrane region"/>
    <property type="match status" value="1"/>
</dbReference>
<dbReference type="InterPro" id="IPR023408">
    <property type="entry name" value="MscS_beta-dom_sf"/>
</dbReference>
<dbReference type="Pfam" id="PF00924">
    <property type="entry name" value="MS_channel_2nd"/>
    <property type="match status" value="1"/>
</dbReference>
<dbReference type="PANTHER" id="PTHR30347:SF9">
    <property type="entry name" value="MINICONDUCTANCE MECHANOSENSITIVE CHANNEL MSCM"/>
    <property type="match status" value="1"/>
</dbReference>